<dbReference type="Pfam" id="PF17479">
    <property type="entry name" value="DUF3048_C"/>
    <property type="match status" value="1"/>
</dbReference>
<keyword evidence="6" id="KW-1185">Reference proteome</keyword>
<evidence type="ECO:0000313" key="6">
    <source>
        <dbReference type="Proteomes" id="UP001208567"/>
    </source>
</evidence>
<feature type="domain" description="DUF3048" evidence="4">
    <location>
        <begin position="231"/>
        <end position="333"/>
    </location>
</feature>
<dbReference type="InterPro" id="IPR021416">
    <property type="entry name" value="DUF3048_N"/>
</dbReference>
<feature type="domain" description="DUF3048" evidence="3">
    <location>
        <begin position="59"/>
        <end position="199"/>
    </location>
</feature>
<keyword evidence="5" id="KW-0449">Lipoprotein</keyword>
<dbReference type="InterPro" id="IPR035328">
    <property type="entry name" value="DUF3048_C"/>
</dbReference>
<feature type="chain" id="PRO_5047482856" evidence="2">
    <location>
        <begin position="21"/>
        <end position="346"/>
    </location>
</feature>
<dbReference type="SUPFAM" id="SSF159774">
    <property type="entry name" value="YerB-like"/>
    <property type="match status" value="1"/>
</dbReference>
<feature type="region of interest" description="Disordered" evidence="1">
    <location>
        <begin position="31"/>
        <end position="54"/>
    </location>
</feature>
<dbReference type="InterPro" id="IPR023158">
    <property type="entry name" value="YerB-like_sf"/>
</dbReference>
<proteinExistence type="predicted"/>
<dbReference type="Proteomes" id="UP001208567">
    <property type="component" value="Unassembled WGS sequence"/>
</dbReference>
<protein>
    <submittedName>
        <fullName evidence="5">Lipoprotein YerB</fullName>
    </submittedName>
</protein>
<evidence type="ECO:0000256" key="1">
    <source>
        <dbReference type="SAM" id="MobiDB-lite"/>
    </source>
</evidence>
<name>A0ABQ5N6Z2_9CLOT</name>
<evidence type="ECO:0000313" key="5">
    <source>
        <dbReference type="EMBL" id="GLC31023.1"/>
    </source>
</evidence>
<evidence type="ECO:0000256" key="2">
    <source>
        <dbReference type="SAM" id="SignalP"/>
    </source>
</evidence>
<accession>A0ABQ5N6Z2</accession>
<evidence type="ECO:0000259" key="4">
    <source>
        <dbReference type="Pfam" id="PF17479"/>
    </source>
</evidence>
<keyword evidence="2" id="KW-0732">Signal</keyword>
<dbReference type="EMBL" id="BRXR01000001">
    <property type="protein sequence ID" value="GLC31023.1"/>
    <property type="molecule type" value="Genomic_DNA"/>
</dbReference>
<evidence type="ECO:0000259" key="3">
    <source>
        <dbReference type="Pfam" id="PF11258"/>
    </source>
</evidence>
<dbReference type="Pfam" id="PF11258">
    <property type="entry name" value="DUF3048"/>
    <property type="match status" value="1"/>
</dbReference>
<organism evidence="5 6">
    <name type="scientific">Clostridium omnivorum</name>
    <dbReference type="NCBI Taxonomy" id="1604902"/>
    <lineage>
        <taxon>Bacteria</taxon>
        <taxon>Bacillati</taxon>
        <taxon>Bacillota</taxon>
        <taxon>Clostridia</taxon>
        <taxon>Eubacteriales</taxon>
        <taxon>Clostridiaceae</taxon>
        <taxon>Clostridium</taxon>
    </lineage>
</organism>
<reference evidence="5 6" key="1">
    <citation type="journal article" date="2024" name="Int. J. Syst. Evol. Microbiol.">
        <title>Clostridium omnivorum sp. nov., isolated from anoxic soil under the treatment of reductive soil disinfestation.</title>
        <authorList>
            <person name="Ueki A."/>
            <person name="Tonouchi A."/>
            <person name="Kaku N."/>
            <person name="Honma S."/>
            <person name="Ueki K."/>
        </authorList>
    </citation>
    <scope>NUCLEOTIDE SEQUENCE [LARGE SCALE GENOMIC DNA]</scope>
    <source>
        <strain evidence="5 6">E14</strain>
    </source>
</reference>
<sequence length="346" mass="38990">MKTKIKILITLCLSCSLLVACKVDKTIDTIGKNASNTNSEQSLPASNTKQEENKNIAPFTGEEVSKEIKNQAAFMAIVENSKDARPQSGLNEADIVYETMAEGGIPRFIAVFQKNSPKIIGPIRSARAYFVDISKEYNLPFAHCGYSEEARNMIEKENLMTLNEFSYGKNYWRDNSRKAPHNLYTSADKLRELITSKSYVKPSNVKLSFNKDYWNNSSFLPAANVLLSLNKFYTTSYTFKDGKYYKTMDGTASTNREDKKPIAVTNIVIQNTNIKLQSDMQHLTITLVGQGDGYVISNGKAIKMKWSKKDINSQTILKDENGKDISLNPGNTWWHIIDNSNKVEIK</sequence>
<feature type="signal peptide" evidence="2">
    <location>
        <begin position="1"/>
        <end position="20"/>
    </location>
</feature>
<dbReference type="Gene3D" id="3.50.90.10">
    <property type="entry name" value="YerB-like"/>
    <property type="match status" value="1"/>
</dbReference>
<comment type="caution">
    <text evidence="5">The sequence shown here is derived from an EMBL/GenBank/DDBJ whole genome shotgun (WGS) entry which is preliminary data.</text>
</comment>
<dbReference type="PROSITE" id="PS51257">
    <property type="entry name" value="PROKAR_LIPOPROTEIN"/>
    <property type="match status" value="1"/>
</dbReference>
<dbReference type="RefSeq" id="WP_264850300.1">
    <property type="nucleotide sequence ID" value="NZ_BRXR01000001.1"/>
</dbReference>
<gene>
    <name evidence="5" type="primary">yerB_2</name>
    <name evidence="5" type="ORF">bsdE14_24330</name>
</gene>
<feature type="compositionally biased region" description="Polar residues" evidence="1">
    <location>
        <begin position="32"/>
        <end position="48"/>
    </location>
</feature>